<dbReference type="Pfam" id="PF09932">
    <property type="entry name" value="DUF2164"/>
    <property type="match status" value="1"/>
</dbReference>
<protein>
    <submittedName>
        <fullName evidence="1">Uncharacterized protein (DUF2164 family)</fullName>
    </submittedName>
</protein>
<dbReference type="EMBL" id="JACHBG010000004">
    <property type="protein sequence ID" value="MBB6484979.1"/>
    <property type="molecule type" value="Genomic_DNA"/>
</dbReference>
<organism evidence="1 2">
    <name type="scientific">Rhizobium lusitanum</name>
    <dbReference type="NCBI Taxonomy" id="293958"/>
    <lineage>
        <taxon>Bacteria</taxon>
        <taxon>Pseudomonadati</taxon>
        <taxon>Pseudomonadota</taxon>
        <taxon>Alphaproteobacteria</taxon>
        <taxon>Hyphomicrobiales</taxon>
        <taxon>Rhizobiaceae</taxon>
        <taxon>Rhizobium/Agrobacterium group</taxon>
        <taxon>Rhizobium</taxon>
    </lineage>
</organism>
<dbReference type="InterPro" id="IPR018680">
    <property type="entry name" value="DUF2164"/>
</dbReference>
<dbReference type="AlphaFoldDB" id="A0A7X0IQG1"/>
<dbReference type="Proteomes" id="UP000565576">
    <property type="component" value="Unassembled WGS sequence"/>
</dbReference>
<proteinExistence type="predicted"/>
<evidence type="ECO:0000313" key="2">
    <source>
        <dbReference type="Proteomes" id="UP000565576"/>
    </source>
</evidence>
<dbReference type="RefSeq" id="WP_184703818.1">
    <property type="nucleotide sequence ID" value="NZ_JACHBG010000004.1"/>
</dbReference>
<comment type="caution">
    <text evidence="1">The sequence shown here is derived from an EMBL/GenBank/DDBJ whole genome shotgun (WGS) entry which is preliminary data.</text>
</comment>
<name>A0A7X0IQG1_9HYPH</name>
<evidence type="ECO:0000313" key="1">
    <source>
        <dbReference type="EMBL" id="MBB6484979.1"/>
    </source>
</evidence>
<accession>A0A7X0IQG1</accession>
<sequence>MKKITFTKEEKLVITGRLQRYFSEELDQTLGALPAEFLLDFLTAEIGPYYYNQGLRDAHATFMSKMEDFGEAIYLLEKEPAKG</sequence>
<reference evidence="1 2" key="1">
    <citation type="submission" date="2020-08" db="EMBL/GenBank/DDBJ databases">
        <title>Genomic Encyclopedia of Type Strains, Phase IV (KMG-V): Genome sequencing to study the core and pangenomes of soil and plant-associated prokaryotes.</title>
        <authorList>
            <person name="Whitman W."/>
        </authorList>
    </citation>
    <scope>NUCLEOTIDE SEQUENCE [LARGE SCALE GENOMIC DNA]</scope>
    <source>
        <strain evidence="1 2">SEMIA 4060</strain>
    </source>
</reference>
<gene>
    <name evidence="1" type="ORF">GGD46_002259</name>
</gene>